<dbReference type="EMBL" id="HACA01005670">
    <property type="protein sequence ID" value="CDW23031.1"/>
    <property type="molecule type" value="Transcribed_RNA"/>
</dbReference>
<evidence type="ECO:0000313" key="1">
    <source>
        <dbReference type="EMBL" id="CDW23031.1"/>
    </source>
</evidence>
<sequence length="88" mass="10776">MRERPFVRTFPKVYKMHPYLLLIHLSFVLRSLYNKIRIDFSDVRPSRHILEFVHHFPVFLTKVTNKKWQKLLLNSLIPELYVLLNQIE</sequence>
<protein>
    <submittedName>
        <fullName evidence="1">Uncharacterized protein</fullName>
    </submittedName>
</protein>
<accession>A0A0K2TC53</accession>
<reference evidence="1" key="1">
    <citation type="submission" date="2014-05" db="EMBL/GenBank/DDBJ databases">
        <authorList>
            <person name="Chronopoulou M."/>
        </authorList>
    </citation>
    <scope>NUCLEOTIDE SEQUENCE</scope>
    <source>
        <tissue evidence="1">Whole organism</tissue>
    </source>
</reference>
<dbReference type="AlphaFoldDB" id="A0A0K2TC53"/>
<name>A0A0K2TC53_LEPSM</name>
<organism evidence="1">
    <name type="scientific">Lepeophtheirus salmonis</name>
    <name type="common">Salmon louse</name>
    <name type="synonym">Caligus salmonis</name>
    <dbReference type="NCBI Taxonomy" id="72036"/>
    <lineage>
        <taxon>Eukaryota</taxon>
        <taxon>Metazoa</taxon>
        <taxon>Ecdysozoa</taxon>
        <taxon>Arthropoda</taxon>
        <taxon>Crustacea</taxon>
        <taxon>Multicrustacea</taxon>
        <taxon>Hexanauplia</taxon>
        <taxon>Copepoda</taxon>
        <taxon>Siphonostomatoida</taxon>
        <taxon>Caligidae</taxon>
        <taxon>Lepeophtheirus</taxon>
    </lineage>
</organism>
<proteinExistence type="predicted"/>